<sequence>MSAQEDHLVAAMVKLLVNHAAELIPSGTLGTQSLDPRAMANTKVVQLHRCPIEGYRALPG</sequence>
<name>A0ABV9MJW1_9MICC</name>
<protein>
    <submittedName>
        <fullName evidence="1">Uncharacterized protein</fullName>
    </submittedName>
</protein>
<reference evidence="2" key="1">
    <citation type="journal article" date="2019" name="Int. J. Syst. Evol. Microbiol.">
        <title>The Global Catalogue of Microorganisms (GCM) 10K type strain sequencing project: providing services to taxonomists for standard genome sequencing and annotation.</title>
        <authorList>
            <consortium name="The Broad Institute Genomics Platform"/>
            <consortium name="The Broad Institute Genome Sequencing Center for Infectious Disease"/>
            <person name="Wu L."/>
            <person name="Ma J."/>
        </authorList>
    </citation>
    <scope>NUCLEOTIDE SEQUENCE [LARGE SCALE GENOMIC DNA]</scope>
    <source>
        <strain evidence="2">CGMCC 1.12849</strain>
    </source>
</reference>
<dbReference type="Proteomes" id="UP001595884">
    <property type="component" value="Unassembled WGS sequence"/>
</dbReference>
<accession>A0ABV9MJW1</accession>
<comment type="caution">
    <text evidence="1">The sequence shown here is derived from an EMBL/GenBank/DDBJ whole genome shotgun (WGS) entry which is preliminary data.</text>
</comment>
<dbReference type="EMBL" id="JBHSHE010000011">
    <property type="protein sequence ID" value="MFC4714913.1"/>
    <property type="molecule type" value="Genomic_DNA"/>
</dbReference>
<proteinExistence type="predicted"/>
<gene>
    <name evidence="1" type="ORF">ACFO7V_01990</name>
</gene>
<keyword evidence="2" id="KW-1185">Reference proteome</keyword>
<dbReference type="RefSeq" id="WP_346059497.1">
    <property type="nucleotide sequence ID" value="NZ_BAAAVQ010000046.1"/>
</dbReference>
<organism evidence="1 2">
    <name type="scientific">Glutamicibacter bergerei</name>
    <dbReference type="NCBI Taxonomy" id="256702"/>
    <lineage>
        <taxon>Bacteria</taxon>
        <taxon>Bacillati</taxon>
        <taxon>Actinomycetota</taxon>
        <taxon>Actinomycetes</taxon>
        <taxon>Micrococcales</taxon>
        <taxon>Micrococcaceae</taxon>
        <taxon>Glutamicibacter</taxon>
    </lineage>
</organism>
<evidence type="ECO:0000313" key="2">
    <source>
        <dbReference type="Proteomes" id="UP001595884"/>
    </source>
</evidence>
<evidence type="ECO:0000313" key="1">
    <source>
        <dbReference type="EMBL" id="MFC4714913.1"/>
    </source>
</evidence>